<gene>
    <name evidence="1" type="ORF">DXN05_21335</name>
</gene>
<evidence type="ECO:0000313" key="1">
    <source>
        <dbReference type="EMBL" id="RFM26147.1"/>
    </source>
</evidence>
<name>A0A3E1NE45_9BACT</name>
<protein>
    <submittedName>
        <fullName evidence="1">Uncharacterized protein</fullName>
    </submittedName>
</protein>
<organism evidence="1 2">
    <name type="scientific">Deminuibacter soli</name>
    <dbReference type="NCBI Taxonomy" id="2291815"/>
    <lineage>
        <taxon>Bacteria</taxon>
        <taxon>Pseudomonadati</taxon>
        <taxon>Bacteroidota</taxon>
        <taxon>Chitinophagia</taxon>
        <taxon>Chitinophagales</taxon>
        <taxon>Chitinophagaceae</taxon>
        <taxon>Deminuibacter</taxon>
    </lineage>
</organism>
<keyword evidence="2" id="KW-1185">Reference proteome</keyword>
<dbReference type="RefSeq" id="WP_116849326.1">
    <property type="nucleotide sequence ID" value="NZ_QTJU01000011.1"/>
</dbReference>
<sequence>MEHRTLLLLKHLLYITLLLCSTGCYYSKTHTTNDVPHAHTPTSTTAQALAYLDSVGTLPKSEVWPNVNPVLFIKNVRRNVGNPELLYQGIATNFCSYAALSYVMLCNDPLGYTRLIVQLYKQGHARYGRLRLVASMPIEKYAGTLQLKGRMDIAPADQLWFLTMIDNFKGYLNLVDLKYDPGNENTLYAATNFAKFNGMARNFLSYKVTAMGSDLIHPSNKYIVETVQELQKKGEVVLFFDHERAYKRSNLKFAQLHMPTHFIVVKRLEHTDGDGNDITIRYWDYGGETEQTMPLLKFRNIVYGITLLEKK</sequence>
<evidence type="ECO:0000313" key="2">
    <source>
        <dbReference type="Proteomes" id="UP000261284"/>
    </source>
</evidence>
<dbReference type="AlphaFoldDB" id="A0A3E1NE45"/>
<proteinExistence type="predicted"/>
<dbReference type="EMBL" id="QTJU01000011">
    <property type="protein sequence ID" value="RFM26147.1"/>
    <property type="molecule type" value="Genomic_DNA"/>
</dbReference>
<reference evidence="1 2" key="1">
    <citation type="submission" date="2018-08" db="EMBL/GenBank/DDBJ databases">
        <title>Chitinophagaceae sp. K23C18032701, a novel bacterium isolated from forest soil.</title>
        <authorList>
            <person name="Wang C."/>
        </authorList>
    </citation>
    <scope>NUCLEOTIDE SEQUENCE [LARGE SCALE GENOMIC DNA]</scope>
    <source>
        <strain evidence="1 2">K23C18032701</strain>
    </source>
</reference>
<dbReference type="Proteomes" id="UP000261284">
    <property type="component" value="Unassembled WGS sequence"/>
</dbReference>
<dbReference type="OrthoDB" id="646552at2"/>
<accession>A0A3E1NE45</accession>
<comment type="caution">
    <text evidence="1">The sequence shown here is derived from an EMBL/GenBank/DDBJ whole genome shotgun (WGS) entry which is preliminary data.</text>
</comment>